<protein>
    <submittedName>
        <fullName evidence="2">Glycosyltransferase domain-containing protein</fullName>
    </submittedName>
</protein>
<gene>
    <name evidence="2" type="ORF">V4839_12700</name>
</gene>
<feature type="domain" description="TOD1/MUCI70 glycosyltransferase-like" evidence="1">
    <location>
        <begin position="45"/>
        <end position="194"/>
    </location>
</feature>
<reference evidence="2 3" key="1">
    <citation type="submission" date="2023-10" db="EMBL/GenBank/DDBJ databases">
        <title>Wastewater isolates of ESBL- and carbapenemase-producing Gram-negative bacteria from New Zealand.</title>
        <authorList>
            <person name="Straub C."/>
            <person name="Weaver L."/>
            <person name="Cornelius A."/>
            <person name="Mcgill E."/>
            <person name="Dyet K."/>
            <person name="White L."/>
            <person name="Pattis I."/>
        </authorList>
    </citation>
    <scope>NUCLEOTIDE SEQUENCE [LARGE SCALE GENOMIC DNA]</scope>
    <source>
        <strain evidence="2 3">ESBL35</strain>
    </source>
</reference>
<evidence type="ECO:0000259" key="1">
    <source>
        <dbReference type="Pfam" id="PF04765"/>
    </source>
</evidence>
<organism evidence="2 3">
    <name type="scientific">Lelliottia amnigena</name>
    <name type="common">Enterobacter amnigenus</name>
    <dbReference type="NCBI Taxonomy" id="61646"/>
    <lineage>
        <taxon>Bacteria</taxon>
        <taxon>Pseudomonadati</taxon>
        <taxon>Pseudomonadota</taxon>
        <taxon>Gammaproteobacteria</taxon>
        <taxon>Enterobacterales</taxon>
        <taxon>Enterobacteriaceae</taxon>
        <taxon>Lelliottia</taxon>
    </lineage>
</organism>
<dbReference type="PANTHER" id="PTHR12956:SF17">
    <property type="entry name" value="OS01G0749100 PROTEIN"/>
    <property type="match status" value="1"/>
</dbReference>
<sequence length="248" mass="29543">MPKKIVVYTALFGGYDSLTKVPTHDSKYIDFICFTDVEIKSDYGWKIVKVEHKEVSHAMANRYYKFHPHVLFPDYEASLYVDANIQIISNPYEMIKEYIAKSDFVMPKHAERDCLYAEAKECVIQNKEKYIIISKQIKKYNKIGMPKKYGLGENNILIRKHNNPLIIAVMEQWWSELINESQRDQLSLAYVMWKNGLDFVFMTETSRNNNPYFSYQVHKKYINRTLQAKLKDRITLLLRRIRFQKWCV</sequence>
<accession>A0ABU7UBL0</accession>
<dbReference type="PANTHER" id="PTHR12956">
    <property type="entry name" value="ALKALINE CERAMIDASE-RELATED"/>
    <property type="match status" value="1"/>
</dbReference>
<dbReference type="InterPro" id="IPR048354">
    <property type="entry name" value="TOD1_MUCI70_glycTrfase_dom"/>
</dbReference>
<keyword evidence="3" id="KW-1185">Reference proteome</keyword>
<dbReference type="EMBL" id="JAZKLI010000001">
    <property type="protein sequence ID" value="MEE9684327.1"/>
    <property type="molecule type" value="Genomic_DNA"/>
</dbReference>
<dbReference type="Proteomes" id="UP001335910">
    <property type="component" value="Unassembled WGS sequence"/>
</dbReference>
<evidence type="ECO:0000313" key="2">
    <source>
        <dbReference type="EMBL" id="MEE9684327.1"/>
    </source>
</evidence>
<dbReference type="InterPro" id="IPR006852">
    <property type="entry name" value="TOD1_MUCI70"/>
</dbReference>
<dbReference type="Pfam" id="PF04765">
    <property type="entry name" value="TOD1_MUCI70"/>
    <property type="match status" value="1"/>
</dbReference>
<name>A0ABU7UBL0_LELAM</name>
<evidence type="ECO:0000313" key="3">
    <source>
        <dbReference type="Proteomes" id="UP001335910"/>
    </source>
</evidence>
<dbReference type="RefSeq" id="WP_331389847.1">
    <property type="nucleotide sequence ID" value="NZ_JAZKLB010000001.1"/>
</dbReference>
<proteinExistence type="predicted"/>
<comment type="caution">
    <text evidence="2">The sequence shown here is derived from an EMBL/GenBank/DDBJ whole genome shotgun (WGS) entry which is preliminary data.</text>
</comment>